<evidence type="ECO:0000256" key="5">
    <source>
        <dbReference type="ARBA" id="ARBA00023237"/>
    </source>
</evidence>
<keyword evidence="4" id="KW-0472">Membrane</keyword>
<evidence type="ECO:0000256" key="6">
    <source>
        <dbReference type="SAM" id="SignalP"/>
    </source>
</evidence>
<comment type="caution">
    <text evidence="7">The sequence shown here is derived from an EMBL/GenBank/DDBJ whole genome shotgun (WGS) entry which is preliminary data.</text>
</comment>
<comment type="similarity">
    <text evidence="2">Belongs to the MipA/OmpV family.</text>
</comment>
<keyword evidence="5" id="KW-0998">Cell outer membrane</keyword>
<evidence type="ECO:0000256" key="1">
    <source>
        <dbReference type="ARBA" id="ARBA00004442"/>
    </source>
</evidence>
<gene>
    <name evidence="7" type="ORF">PRZ01_03840</name>
</gene>
<evidence type="ECO:0000313" key="7">
    <source>
        <dbReference type="EMBL" id="MDC8784324.1"/>
    </source>
</evidence>
<reference evidence="7 8" key="1">
    <citation type="submission" date="2022-10" db="EMBL/GenBank/DDBJ databases">
        <title>paucibacter sp. hw8 Genome sequencing.</title>
        <authorList>
            <person name="Park S."/>
        </authorList>
    </citation>
    <scope>NUCLEOTIDE SEQUENCE [LARGE SCALE GENOMIC DNA]</scope>
    <source>
        <strain evidence="8">hw8</strain>
    </source>
</reference>
<feature type="chain" id="PRO_5047057984" evidence="6">
    <location>
        <begin position="29"/>
        <end position="270"/>
    </location>
</feature>
<feature type="signal peptide" evidence="6">
    <location>
        <begin position="1"/>
        <end position="28"/>
    </location>
</feature>
<evidence type="ECO:0000256" key="2">
    <source>
        <dbReference type="ARBA" id="ARBA00005722"/>
    </source>
</evidence>
<evidence type="ECO:0000256" key="3">
    <source>
        <dbReference type="ARBA" id="ARBA00022729"/>
    </source>
</evidence>
<organism evidence="7 8">
    <name type="scientific">Roseateles koreensis</name>
    <dbReference type="NCBI Taxonomy" id="2987526"/>
    <lineage>
        <taxon>Bacteria</taxon>
        <taxon>Pseudomonadati</taxon>
        <taxon>Pseudomonadota</taxon>
        <taxon>Betaproteobacteria</taxon>
        <taxon>Burkholderiales</taxon>
        <taxon>Sphaerotilaceae</taxon>
        <taxon>Roseateles</taxon>
    </lineage>
</organism>
<accession>A0ABT5KN40</accession>
<dbReference type="PANTHER" id="PTHR38776">
    <property type="entry name" value="MLTA-INTERACTING PROTEIN-RELATED"/>
    <property type="match status" value="1"/>
</dbReference>
<dbReference type="PANTHER" id="PTHR38776:SF1">
    <property type="entry name" value="MLTA-INTERACTING PROTEIN-RELATED"/>
    <property type="match status" value="1"/>
</dbReference>
<protein>
    <submittedName>
        <fullName evidence="7">MipA/OmpV family protein</fullName>
    </submittedName>
</protein>
<dbReference type="Proteomes" id="UP001219862">
    <property type="component" value="Unassembled WGS sequence"/>
</dbReference>
<dbReference type="Pfam" id="PF06629">
    <property type="entry name" value="MipA"/>
    <property type="match status" value="1"/>
</dbReference>
<evidence type="ECO:0000313" key="8">
    <source>
        <dbReference type="Proteomes" id="UP001219862"/>
    </source>
</evidence>
<comment type="subcellular location">
    <subcellularLocation>
        <location evidence="1">Cell outer membrane</location>
    </subcellularLocation>
</comment>
<dbReference type="InterPro" id="IPR010583">
    <property type="entry name" value="MipA"/>
</dbReference>
<proteinExistence type="inferred from homology"/>
<dbReference type="EMBL" id="JAQQXS010000003">
    <property type="protein sequence ID" value="MDC8784324.1"/>
    <property type="molecule type" value="Genomic_DNA"/>
</dbReference>
<sequence>MTSTIRNKTLPISFALLACLGLAATAQAQSFDAYRNYGAKVNEDGGTLGLAALSVSKYRGAQDGKLWVVPILDYRWANGFFAGVRNGLGYDFSRSEETQYGLRLTADLGRKESDDNHLRGMGDIKIRPEIGGFYNLALSPSLQLTSSLRYGAGEQQKGLLLDLGVSYHMALTRQWVLGMGAGLSVANSDYMQEFFGVSTAQSLTSAYAATQAKGGVRDVRANVLLNYYLSPTSGISFGLSAGQLMGDAKNSPLTQKSSTMSGLLAYSQQF</sequence>
<evidence type="ECO:0000256" key="4">
    <source>
        <dbReference type="ARBA" id="ARBA00023136"/>
    </source>
</evidence>
<dbReference type="RefSeq" id="WP_273595444.1">
    <property type="nucleotide sequence ID" value="NZ_JAQQXS010000003.1"/>
</dbReference>
<dbReference type="PROSITE" id="PS51257">
    <property type="entry name" value="PROKAR_LIPOPROTEIN"/>
    <property type="match status" value="1"/>
</dbReference>
<name>A0ABT5KN40_9BURK</name>
<keyword evidence="3 6" id="KW-0732">Signal</keyword>
<keyword evidence="8" id="KW-1185">Reference proteome</keyword>